<proteinExistence type="predicted"/>
<dbReference type="Proteomes" id="UP000190102">
    <property type="component" value="Unassembled WGS sequence"/>
</dbReference>
<evidence type="ECO:0000313" key="2">
    <source>
        <dbReference type="EMBL" id="SKA23162.1"/>
    </source>
</evidence>
<dbReference type="OrthoDB" id="5397902at2"/>
<feature type="compositionally biased region" description="Basic and acidic residues" evidence="1">
    <location>
        <begin position="94"/>
        <end position="106"/>
    </location>
</feature>
<gene>
    <name evidence="2" type="ORF">SAMN02745119_03257</name>
</gene>
<dbReference type="AlphaFoldDB" id="A0A1T4S4M1"/>
<feature type="compositionally biased region" description="Acidic residues" evidence="1">
    <location>
        <begin position="70"/>
        <end position="93"/>
    </location>
</feature>
<feature type="region of interest" description="Disordered" evidence="1">
    <location>
        <begin position="56"/>
        <end position="106"/>
    </location>
</feature>
<dbReference type="EMBL" id="FUWR01000030">
    <property type="protein sequence ID" value="SKA23162.1"/>
    <property type="molecule type" value="Genomic_DNA"/>
</dbReference>
<name>A0A1T4S4M1_9BACT</name>
<evidence type="ECO:0000313" key="3">
    <source>
        <dbReference type="Proteomes" id="UP000190102"/>
    </source>
</evidence>
<keyword evidence="3" id="KW-1185">Reference proteome</keyword>
<protein>
    <submittedName>
        <fullName evidence="2">Uncharacterized protein</fullName>
    </submittedName>
</protein>
<dbReference type="STRING" id="115783.SAMN02745119_03257"/>
<sequence length="106" mass="12562">MRGVEELLENQTEVKELPRRLCSEIQLFDLCELEKCHFKDDRFCTDPEMLARFEAAAEPEDRPVWHLGNDDDQDEDDLFNSEEFEDDDAESDDFDGRDRTGLDEEW</sequence>
<dbReference type="RefSeq" id="WP_078791511.1">
    <property type="nucleotide sequence ID" value="NZ_FUWR01000030.1"/>
</dbReference>
<evidence type="ECO:0000256" key="1">
    <source>
        <dbReference type="SAM" id="MobiDB-lite"/>
    </source>
</evidence>
<reference evidence="3" key="1">
    <citation type="submission" date="2017-02" db="EMBL/GenBank/DDBJ databases">
        <authorList>
            <person name="Varghese N."/>
            <person name="Submissions S."/>
        </authorList>
    </citation>
    <scope>NUCLEOTIDE SEQUENCE [LARGE SCALE GENOMIC DNA]</scope>
    <source>
        <strain evidence="3">ATCC BAA-34</strain>
    </source>
</reference>
<organism evidence="2 3">
    <name type="scientific">Trichlorobacter thiogenes</name>
    <dbReference type="NCBI Taxonomy" id="115783"/>
    <lineage>
        <taxon>Bacteria</taxon>
        <taxon>Pseudomonadati</taxon>
        <taxon>Thermodesulfobacteriota</taxon>
        <taxon>Desulfuromonadia</taxon>
        <taxon>Geobacterales</taxon>
        <taxon>Geobacteraceae</taxon>
        <taxon>Trichlorobacter</taxon>
    </lineage>
</organism>
<accession>A0A1T4S4M1</accession>